<dbReference type="PROSITE" id="PS51412">
    <property type="entry name" value="MACPF_2"/>
    <property type="match status" value="1"/>
</dbReference>
<dbReference type="InterPro" id="IPR036844">
    <property type="entry name" value="Hint_dom_sf"/>
</dbReference>
<dbReference type="InterPro" id="IPR001767">
    <property type="entry name" value="Hedgehog_Hint"/>
</dbReference>
<evidence type="ECO:0000259" key="1">
    <source>
        <dbReference type="PROSITE" id="PS51412"/>
    </source>
</evidence>
<dbReference type="InterPro" id="IPR003586">
    <property type="entry name" value="Hint_dom_C"/>
</dbReference>
<dbReference type="Pfam" id="PF01079">
    <property type="entry name" value="Hint"/>
    <property type="match status" value="1"/>
</dbReference>
<dbReference type="SUPFAM" id="SSF51294">
    <property type="entry name" value="Hedgehog/intein (Hint) domain"/>
    <property type="match status" value="1"/>
</dbReference>
<proteinExistence type="predicted"/>
<sequence>MAIKNCFESRANFSDNLGQLLVGWYLDPDCPERAQKAEVVDYNFIDGNDDEDDPSALAEIEVKTYLREKMPELEELTKANNKGSDVPKFVFEYLGRGIDRQNGEIKPTNLLGRTEFDEVKIGSKKYEISKGLEVIGTGSFTVNSFTFDSLKDMTEATSASQSVQLLLPMIKTLNLKLQGWESSNEEKEEQKIICCQIEKSLAKFQIDDPDIVLNRCPKFKEGLIHLVESEETEKKFKNFFERWGTHVVTEQEVGGGIYIFCRVSSSISKMTQATLELQFKTLFQNGSAKIGTKFGPTIESLKKLGMSNEQIIIKGGTVENFVLNFASLTPEILQQWHTSVDEKPASIIGQVKCFPDYQLVHNNEKKRDVLQSYTEKHITVDNTPQLEPTTQLAIANDMKYSALKNSEEIAEKSCFPPGTYVYVGSSKNSGVKRTCIETLNNYDKLQTVDIDLMGGSQSKLDGVEVFQHLKPRSTIVCTFLHKAPRMMVNYMRITFANGQHLTASKNHLIVLIVNGRMHATRAVNISIGDLAIFLRPLEDNNVKQTIELIKCVHISRVSCVGAYAPLTCSGTFFANGFLVTCYAEVDSFNLAHLSMTPLRLWCFSTNLCKNRKKKSQQEENCVAITKRCANENKVHPYAAFLIKIRNVGDKLVEKSNLRGVV</sequence>
<dbReference type="InterPro" id="IPR020864">
    <property type="entry name" value="MACPF"/>
</dbReference>
<name>A0ABP1RJ41_9HEXA</name>
<dbReference type="EMBL" id="CAXLJM020000076">
    <property type="protein sequence ID" value="CAL8129042.1"/>
    <property type="molecule type" value="Genomic_DNA"/>
</dbReference>
<evidence type="ECO:0000313" key="3">
    <source>
        <dbReference type="Proteomes" id="UP001642540"/>
    </source>
</evidence>
<comment type="caution">
    <text evidence="2">The sequence shown here is derived from an EMBL/GenBank/DDBJ whole genome shotgun (WGS) entry which is preliminary data.</text>
</comment>
<dbReference type="InterPro" id="IPR050387">
    <property type="entry name" value="Hedgehog_Signaling"/>
</dbReference>
<dbReference type="SMART" id="SM00305">
    <property type="entry name" value="HintC"/>
    <property type="match status" value="1"/>
</dbReference>
<gene>
    <name evidence="2" type="ORF">ODALV1_LOCUS22803</name>
</gene>
<dbReference type="Pfam" id="PF01823">
    <property type="entry name" value="MACPF"/>
    <property type="match status" value="1"/>
</dbReference>
<dbReference type="PANTHER" id="PTHR11889:SF31">
    <property type="entry name" value="PROTEIN HEDGEHOG"/>
    <property type="match status" value="1"/>
</dbReference>
<dbReference type="Gene3D" id="2.170.16.10">
    <property type="entry name" value="Hedgehog/Intein (Hint) domain"/>
    <property type="match status" value="1"/>
</dbReference>
<dbReference type="CDD" id="cd00081">
    <property type="entry name" value="Hint"/>
    <property type="match status" value="1"/>
</dbReference>
<organism evidence="2 3">
    <name type="scientific">Orchesella dallaii</name>
    <dbReference type="NCBI Taxonomy" id="48710"/>
    <lineage>
        <taxon>Eukaryota</taxon>
        <taxon>Metazoa</taxon>
        <taxon>Ecdysozoa</taxon>
        <taxon>Arthropoda</taxon>
        <taxon>Hexapoda</taxon>
        <taxon>Collembola</taxon>
        <taxon>Entomobryomorpha</taxon>
        <taxon>Entomobryoidea</taxon>
        <taxon>Orchesellidae</taxon>
        <taxon>Orchesellinae</taxon>
        <taxon>Orchesella</taxon>
    </lineage>
</organism>
<accession>A0ABP1RJ41</accession>
<dbReference type="PANTHER" id="PTHR11889">
    <property type="entry name" value="HEDGEHOG"/>
    <property type="match status" value="1"/>
</dbReference>
<keyword evidence="3" id="KW-1185">Reference proteome</keyword>
<evidence type="ECO:0000313" key="2">
    <source>
        <dbReference type="EMBL" id="CAL8129042.1"/>
    </source>
</evidence>
<feature type="domain" description="MACPF" evidence="1">
    <location>
        <begin position="62"/>
        <end position="390"/>
    </location>
</feature>
<dbReference type="Proteomes" id="UP001642540">
    <property type="component" value="Unassembled WGS sequence"/>
</dbReference>
<protein>
    <recommendedName>
        <fullName evidence="1">MACPF domain-containing protein</fullName>
    </recommendedName>
</protein>
<reference evidence="2 3" key="1">
    <citation type="submission" date="2024-08" db="EMBL/GenBank/DDBJ databases">
        <authorList>
            <person name="Cucini C."/>
            <person name="Frati F."/>
        </authorList>
    </citation>
    <scope>NUCLEOTIDE SEQUENCE [LARGE SCALE GENOMIC DNA]</scope>
</reference>